<dbReference type="InterPro" id="IPR050816">
    <property type="entry name" value="Flavin-dep_Halogenase_NPB"/>
</dbReference>
<gene>
    <name evidence="3" type="ORF">ACFQZM_39710</name>
</gene>
<comment type="similarity">
    <text evidence="1">Belongs to the flavin-dependent halogenase family. Bacterial tryptophan halogenase subfamily.</text>
</comment>
<dbReference type="Gene3D" id="3.30.9.100">
    <property type="match status" value="1"/>
</dbReference>
<sequence>MSPDGYDLIVVGGGPGGSTAASLAALDGHRVLLLEKERFPRYQIGESLLPSTVHDICSMLGVGEEVRRAGFTPKHGGTFRWGANPEPWTFTFGASPRMADSPYAFQVERMRFDQILLDHARRVGVDVRERHSATGVLREGDRVAGVRYRASGREERARARFVIDASGHGSRLHHHVGGRREYSPFFRNLAVFGYFEGGHRLPEPDSGNIVCVAFGSGWFWYIPLSPTLTSVGAVVGQDAVAKVQGDPDAALDAFIGECPTVGEYLADARRATREPYDRVRVRKDFSYDRTAVWCPGMALVGDAACFIDPVFSSGVHLATYSALLAARSVNTALADDVDEERCFTEFEGRYRREFGHFRDFLTAFYQMHVDEDSYFWQARKITEHPGSAQEAFIDLVGGMTAADFAPRPTDGSGEDGDPAGAAPPAQKVGPKVCASIGGAERRAPMLPGGLVASAGGLRWAEPA</sequence>
<dbReference type="Pfam" id="PF04820">
    <property type="entry name" value="Trp_halogenase"/>
    <property type="match status" value="2"/>
</dbReference>
<evidence type="ECO:0000313" key="4">
    <source>
        <dbReference type="Proteomes" id="UP001597063"/>
    </source>
</evidence>
<dbReference type="Proteomes" id="UP001597063">
    <property type="component" value="Unassembled WGS sequence"/>
</dbReference>
<evidence type="ECO:0000256" key="2">
    <source>
        <dbReference type="SAM" id="MobiDB-lite"/>
    </source>
</evidence>
<name>A0ABW2Y334_9ACTN</name>
<keyword evidence="4" id="KW-1185">Reference proteome</keyword>
<evidence type="ECO:0000256" key="1">
    <source>
        <dbReference type="ARBA" id="ARBA00038396"/>
    </source>
</evidence>
<accession>A0ABW2Y334</accession>
<dbReference type="Gene3D" id="3.50.50.60">
    <property type="entry name" value="FAD/NAD(P)-binding domain"/>
    <property type="match status" value="1"/>
</dbReference>
<dbReference type="PANTHER" id="PTHR43747:SF1">
    <property type="entry name" value="SLR1998 PROTEIN"/>
    <property type="match status" value="1"/>
</dbReference>
<comment type="caution">
    <text evidence="3">The sequence shown here is derived from an EMBL/GenBank/DDBJ whole genome shotgun (WGS) entry which is preliminary data.</text>
</comment>
<dbReference type="InterPro" id="IPR036188">
    <property type="entry name" value="FAD/NAD-bd_sf"/>
</dbReference>
<dbReference type="PRINTS" id="PR00420">
    <property type="entry name" value="RNGMNOXGNASE"/>
</dbReference>
<dbReference type="EMBL" id="JBHTGP010000018">
    <property type="protein sequence ID" value="MFD0690671.1"/>
    <property type="molecule type" value="Genomic_DNA"/>
</dbReference>
<protein>
    <submittedName>
        <fullName evidence="3">Tryptophan 7-halogenase</fullName>
    </submittedName>
</protein>
<dbReference type="PANTHER" id="PTHR43747">
    <property type="entry name" value="FAD-BINDING PROTEIN"/>
    <property type="match status" value="1"/>
</dbReference>
<dbReference type="InterPro" id="IPR006905">
    <property type="entry name" value="Flavin_halogenase"/>
</dbReference>
<organism evidence="3 4">
    <name type="scientific">Actinomadura fibrosa</name>
    <dbReference type="NCBI Taxonomy" id="111802"/>
    <lineage>
        <taxon>Bacteria</taxon>
        <taxon>Bacillati</taxon>
        <taxon>Actinomycetota</taxon>
        <taxon>Actinomycetes</taxon>
        <taxon>Streptosporangiales</taxon>
        <taxon>Thermomonosporaceae</taxon>
        <taxon>Actinomadura</taxon>
    </lineage>
</organism>
<feature type="region of interest" description="Disordered" evidence="2">
    <location>
        <begin position="404"/>
        <end position="431"/>
    </location>
</feature>
<reference evidence="4" key="1">
    <citation type="journal article" date="2019" name="Int. J. Syst. Evol. Microbiol.">
        <title>The Global Catalogue of Microorganisms (GCM) 10K type strain sequencing project: providing services to taxonomists for standard genome sequencing and annotation.</title>
        <authorList>
            <consortium name="The Broad Institute Genomics Platform"/>
            <consortium name="The Broad Institute Genome Sequencing Center for Infectious Disease"/>
            <person name="Wu L."/>
            <person name="Ma J."/>
        </authorList>
    </citation>
    <scope>NUCLEOTIDE SEQUENCE [LARGE SCALE GENOMIC DNA]</scope>
    <source>
        <strain evidence="4">JCM 9371</strain>
    </source>
</reference>
<proteinExistence type="inferred from homology"/>
<evidence type="ECO:0000313" key="3">
    <source>
        <dbReference type="EMBL" id="MFD0690671.1"/>
    </source>
</evidence>
<dbReference type="SUPFAM" id="SSF51905">
    <property type="entry name" value="FAD/NAD(P)-binding domain"/>
    <property type="match status" value="1"/>
</dbReference>
<dbReference type="RefSeq" id="WP_242619783.1">
    <property type="nucleotide sequence ID" value="NZ_CAACUY010000311.1"/>
</dbReference>